<evidence type="ECO:0000313" key="2">
    <source>
        <dbReference type="EMBL" id="KAH1179679.1"/>
    </source>
</evidence>
<organism evidence="2 3">
    <name type="scientific">Mauremys mutica</name>
    <name type="common">yellowpond turtle</name>
    <dbReference type="NCBI Taxonomy" id="74926"/>
    <lineage>
        <taxon>Eukaryota</taxon>
        <taxon>Metazoa</taxon>
        <taxon>Chordata</taxon>
        <taxon>Craniata</taxon>
        <taxon>Vertebrata</taxon>
        <taxon>Euteleostomi</taxon>
        <taxon>Archelosauria</taxon>
        <taxon>Testudinata</taxon>
        <taxon>Testudines</taxon>
        <taxon>Cryptodira</taxon>
        <taxon>Durocryptodira</taxon>
        <taxon>Testudinoidea</taxon>
        <taxon>Geoemydidae</taxon>
        <taxon>Geoemydinae</taxon>
        <taxon>Mauremys</taxon>
    </lineage>
</organism>
<keyword evidence="3" id="KW-1185">Reference proteome</keyword>
<proteinExistence type="predicted"/>
<dbReference type="AlphaFoldDB" id="A0A9D3XDM6"/>
<sequence length="336" mass="36926">MLCRSKRRASPQHRVSPLTIQNFFTLGYNTKGNSLFGAAKVGASINPFFRLSQALVASLTQVQCGLFRASCRGPAFSAYPAMNSLQKIVSPKKVRKDFVSTGIGRLTIPFTPSLATGLPPALSRIPRFALLCFTWDVEGLSFKPHAWQLVRNCRINASSSCSVSLTVKISSTYWTVLPVSNSPSFSSIFLTAAGNIGGASQCPIGRTCRQYCIPGIQQLFCIEMPGLKVNSKSRLPRRVLRTTSRQGLPPPTIRGSPLPRQFESLPTSRTSRPAEEVGIWLYRFHRPSSKSHWDQEFQPPVSNRRSASGSVPRHPLSRVAGKHIPCCGEGWPTLPD</sequence>
<dbReference type="EMBL" id="JAHDVG010000471">
    <property type="protein sequence ID" value="KAH1179679.1"/>
    <property type="molecule type" value="Genomic_DNA"/>
</dbReference>
<feature type="region of interest" description="Disordered" evidence="1">
    <location>
        <begin position="244"/>
        <end position="269"/>
    </location>
</feature>
<reference evidence="2" key="1">
    <citation type="submission" date="2021-09" db="EMBL/GenBank/DDBJ databases">
        <title>The genome of Mauremys mutica provides insights into the evolution of semi-aquatic lifestyle.</title>
        <authorList>
            <person name="Gong S."/>
            <person name="Gao Y."/>
        </authorList>
    </citation>
    <scope>NUCLEOTIDE SEQUENCE</scope>
    <source>
        <strain evidence="2">MM-2020</strain>
        <tissue evidence="2">Muscle</tissue>
    </source>
</reference>
<name>A0A9D3XDM6_9SAUR</name>
<evidence type="ECO:0000313" key="3">
    <source>
        <dbReference type="Proteomes" id="UP000827986"/>
    </source>
</evidence>
<feature type="region of interest" description="Disordered" evidence="1">
    <location>
        <begin position="290"/>
        <end position="317"/>
    </location>
</feature>
<gene>
    <name evidence="2" type="ORF">KIL84_005729</name>
</gene>
<dbReference type="Proteomes" id="UP000827986">
    <property type="component" value="Unassembled WGS sequence"/>
</dbReference>
<evidence type="ECO:0000256" key="1">
    <source>
        <dbReference type="SAM" id="MobiDB-lite"/>
    </source>
</evidence>
<feature type="compositionally biased region" description="Polar residues" evidence="1">
    <location>
        <begin position="300"/>
        <end position="309"/>
    </location>
</feature>
<protein>
    <submittedName>
        <fullName evidence="2">Uncharacterized protein</fullName>
    </submittedName>
</protein>
<comment type="caution">
    <text evidence="2">The sequence shown here is derived from an EMBL/GenBank/DDBJ whole genome shotgun (WGS) entry which is preliminary data.</text>
</comment>
<accession>A0A9D3XDM6</accession>